<accession>A0A3M0BGC4</accession>
<feature type="transmembrane region" description="Helical" evidence="1">
    <location>
        <begin position="6"/>
        <end position="22"/>
    </location>
</feature>
<comment type="caution">
    <text evidence="2">The sequence shown here is derived from an EMBL/GenBank/DDBJ whole genome shotgun (WGS) entry which is preliminary data.</text>
</comment>
<keyword evidence="1" id="KW-0812">Transmembrane</keyword>
<keyword evidence="1" id="KW-1133">Transmembrane helix</keyword>
<evidence type="ECO:0000256" key="1">
    <source>
        <dbReference type="SAM" id="Phobius"/>
    </source>
</evidence>
<dbReference type="InterPro" id="IPR026265">
    <property type="entry name" value="LptC"/>
</dbReference>
<dbReference type="Proteomes" id="UP000280842">
    <property type="component" value="Unassembled WGS sequence"/>
</dbReference>
<dbReference type="Gene3D" id="2.60.450.10">
    <property type="entry name" value="Lipopolysaccharide (LPS) transport protein A like domain"/>
    <property type="match status" value="1"/>
</dbReference>
<dbReference type="NCBIfam" id="TIGR04409">
    <property type="entry name" value="LptC_YrbK"/>
    <property type="match status" value="1"/>
</dbReference>
<dbReference type="Pfam" id="PF06835">
    <property type="entry name" value="LptC"/>
    <property type="match status" value="1"/>
</dbReference>
<dbReference type="OrthoDB" id="9932196at2"/>
<dbReference type="InterPro" id="IPR010664">
    <property type="entry name" value="LipoPS_assembly_LptC-rel"/>
</dbReference>
<proteinExistence type="predicted"/>
<evidence type="ECO:0000313" key="3">
    <source>
        <dbReference type="Proteomes" id="UP000280842"/>
    </source>
</evidence>
<name>A0A3M0BGC4_9AQUI</name>
<reference evidence="2 3" key="1">
    <citation type="submission" date="2018-10" db="EMBL/GenBank/DDBJ databases">
        <title>Genomic Encyclopedia of Archaeal and Bacterial Type Strains, Phase II (KMG-II): from individual species to whole genera.</title>
        <authorList>
            <person name="Goeker M."/>
        </authorList>
    </citation>
    <scope>NUCLEOTIDE SEQUENCE [LARGE SCALE GENOMIC DNA]</scope>
    <source>
        <strain evidence="2 3">VM1</strain>
    </source>
</reference>
<dbReference type="RefSeq" id="WP_121923212.1">
    <property type="nucleotide sequence ID" value="NZ_REFO01000012.1"/>
</dbReference>
<sequence length="171" mass="20164">MKKIFIYMIFFLSSSVIFYFVSTKLEESKLKNITYKNSTIYNFTYVKKNSQKIIVKGEKLIDNQKNVLIQNMKAYINDKNKNIKISSEKAIYDKKDLLNLENNVNITTNDMVLNTDYLTVNFNKDIAYNFTDNKIFSKNMTISGKNLFFDIKKDLLKLEKVKTIIKEEKID</sequence>
<keyword evidence="3" id="KW-1185">Reference proteome</keyword>
<gene>
    <name evidence="2" type="ORF">CLV39_1088</name>
</gene>
<dbReference type="AlphaFoldDB" id="A0A3M0BGC4"/>
<organism evidence="2 3">
    <name type="scientific">Hydrogenothermus marinus</name>
    <dbReference type="NCBI Taxonomy" id="133270"/>
    <lineage>
        <taxon>Bacteria</taxon>
        <taxon>Pseudomonadati</taxon>
        <taxon>Aquificota</taxon>
        <taxon>Aquificia</taxon>
        <taxon>Aquificales</taxon>
        <taxon>Hydrogenothermaceae</taxon>
        <taxon>Hydrogenothermus</taxon>
    </lineage>
</organism>
<dbReference type="GO" id="GO:0005886">
    <property type="term" value="C:plasma membrane"/>
    <property type="evidence" value="ECO:0007669"/>
    <property type="project" value="InterPro"/>
</dbReference>
<evidence type="ECO:0000313" key="2">
    <source>
        <dbReference type="EMBL" id="RMA96077.1"/>
    </source>
</evidence>
<dbReference type="EMBL" id="REFO01000012">
    <property type="protein sequence ID" value="RMA96077.1"/>
    <property type="molecule type" value="Genomic_DNA"/>
</dbReference>
<keyword evidence="1" id="KW-0472">Membrane</keyword>
<dbReference type="GO" id="GO:0015221">
    <property type="term" value="F:lipopolysaccharide transmembrane transporter activity"/>
    <property type="evidence" value="ECO:0007669"/>
    <property type="project" value="InterPro"/>
</dbReference>
<protein>
    <submittedName>
        <fullName evidence="2">LPS export ABC transporter protein LptC</fullName>
    </submittedName>
</protein>